<gene>
    <name evidence="8" type="ORF">BHW43_09775</name>
</gene>
<dbReference type="PROSITE" id="PS51918">
    <property type="entry name" value="RADICAL_SAM"/>
    <property type="match status" value="1"/>
</dbReference>
<dbReference type="GO" id="GO:0051539">
    <property type="term" value="F:4 iron, 4 sulfur cluster binding"/>
    <property type="evidence" value="ECO:0007669"/>
    <property type="project" value="UniProtKB-KW"/>
</dbReference>
<dbReference type="SFLD" id="SFLDS00029">
    <property type="entry name" value="Radical_SAM"/>
    <property type="match status" value="1"/>
</dbReference>
<proteinExistence type="predicted"/>
<dbReference type="Pfam" id="PF04055">
    <property type="entry name" value="Radical_SAM"/>
    <property type="match status" value="1"/>
</dbReference>
<dbReference type="GO" id="GO:0003824">
    <property type="term" value="F:catalytic activity"/>
    <property type="evidence" value="ECO:0007669"/>
    <property type="project" value="InterPro"/>
</dbReference>
<dbReference type="CDD" id="cd01335">
    <property type="entry name" value="Radical_SAM"/>
    <property type="match status" value="1"/>
</dbReference>
<dbReference type="GO" id="GO:0002926">
    <property type="term" value="P:tRNA wobble base 5-methoxycarbonylmethyl-2-thiouridinylation"/>
    <property type="evidence" value="ECO:0007669"/>
    <property type="project" value="TreeGrafter"/>
</dbReference>
<keyword evidence="3" id="KW-0949">S-adenosyl-L-methionine</keyword>
<dbReference type="AlphaFoldDB" id="A0A1Q6R215"/>
<dbReference type="STRING" id="626940.BHW43_09775"/>
<evidence type="ECO:0000313" key="9">
    <source>
        <dbReference type="Proteomes" id="UP000186777"/>
    </source>
</evidence>
<evidence type="ECO:0000256" key="6">
    <source>
        <dbReference type="ARBA" id="ARBA00023014"/>
    </source>
</evidence>
<evidence type="ECO:0000256" key="4">
    <source>
        <dbReference type="ARBA" id="ARBA00022723"/>
    </source>
</evidence>
<evidence type="ECO:0000256" key="1">
    <source>
        <dbReference type="ARBA" id="ARBA00001966"/>
    </source>
</evidence>
<dbReference type="SMART" id="SM00729">
    <property type="entry name" value="Elp3"/>
    <property type="match status" value="1"/>
</dbReference>
<dbReference type="GO" id="GO:0046872">
    <property type="term" value="F:metal ion binding"/>
    <property type="evidence" value="ECO:0007669"/>
    <property type="project" value="UniProtKB-KW"/>
</dbReference>
<dbReference type="SUPFAM" id="SSF102114">
    <property type="entry name" value="Radical SAM enzymes"/>
    <property type="match status" value="1"/>
</dbReference>
<sequence>MSILPIFIPHAGCPHQCVFCNQKTISGQKLAAVAAAKEQLVRWRSWLQPSAANEAAFYGGSFTGLPLELQEELLALTDTLLAEGFIGSVRLSTRPDYIDEERLQLLQQHGVRLVELGVQSLDDRVLAAAERGHTAAQVAPAVALLKRFGFQVGLQLMVGMPEQSFDSVQETVRKAIAMQPNVARIYPLLVIKGTPLAADYAAGRFVPLTLEEAVTQAAWAYRKLTEAGVNVIRIGLQPDEELCAPGNILAGPFHPAMGELVKSRVLRTEVTSQLEKLADCGAVTIYCPARLESKLRGQKSCNLRYWEACFPGLKLQIIQNKADEIRVCPHVNPLHQS</sequence>
<keyword evidence="2" id="KW-0004">4Fe-4S</keyword>
<dbReference type="PANTHER" id="PTHR11135">
    <property type="entry name" value="HISTONE ACETYLTRANSFERASE-RELATED"/>
    <property type="match status" value="1"/>
</dbReference>
<evidence type="ECO:0000256" key="2">
    <source>
        <dbReference type="ARBA" id="ARBA00022485"/>
    </source>
</evidence>
<dbReference type="EMBL" id="MNTG01000045">
    <property type="protein sequence ID" value="OLA36424.1"/>
    <property type="molecule type" value="Genomic_DNA"/>
</dbReference>
<dbReference type="InterPro" id="IPR006638">
    <property type="entry name" value="Elp3/MiaA/NifB-like_rSAM"/>
</dbReference>
<organism evidence="8 9">
    <name type="scientific">Phascolarctobacterium succinatutens</name>
    <dbReference type="NCBI Taxonomy" id="626940"/>
    <lineage>
        <taxon>Bacteria</taxon>
        <taxon>Bacillati</taxon>
        <taxon>Bacillota</taxon>
        <taxon>Negativicutes</taxon>
        <taxon>Acidaminococcales</taxon>
        <taxon>Acidaminococcaceae</taxon>
        <taxon>Phascolarctobacterium</taxon>
    </lineage>
</organism>
<dbReference type="Pfam" id="PF16199">
    <property type="entry name" value="Radical_SAM_C"/>
    <property type="match status" value="1"/>
</dbReference>
<dbReference type="SFLD" id="SFLDG01082">
    <property type="entry name" value="B12-binding_domain_containing"/>
    <property type="match status" value="1"/>
</dbReference>
<reference evidence="8 9" key="1">
    <citation type="journal article" date="2016" name="Nat. Biotechnol.">
        <title>Measurement of bacterial replication rates in microbial communities.</title>
        <authorList>
            <person name="Brown C.T."/>
            <person name="Olm M.R."/>
            <person name="Thomas B.C."/>
            <person name="Banfield J.F."/>
        </authorList>
    </citation>
    <scope>NUCLEOTIDE SEQUENCE [LARGE SCALE GENOMIC DNA]</scope>
    <source>
        <strain evidence="8">46_33</strain>
    </source>
</reference>
<dbReference type="Proteomes" id="UP000186777">
    <property type="component" value="Unassembled WGS sequence"/>
</dbReference>
<dbReference type="InterPro" id="IPR058240">
    <property type="entry name" value="rSAM_sf"/>
</dbReference>
<dbReference type="GO" id="GO:0005737">
    <property type="term" value="C:cytoplasm"/>
    <property type="evidence" value="ECO:0007669"/>
    <property type="project" value="TreeGrafter"/>
</dbReference>
<evidence type="ECO:0000256" key="5">
    <source>
        <dbReference type="ARBA" id="ARBA00023004"/>
    </source>
</evidence>
<dbReference type="PANTHER" id="PTHR11135:SF0">
    <property type="entry name" value="ELONGATOR COMPLEX PROTEIN 3"/>
    <property type="match status" value="1"/>
</dbReference>
<dbReference type="InterPro" id="IPR032432">
    <property type="entry name" value="Radical_SAM_C"/>
</dbReference>
<dbReference type="Gene3D" id="3.80.30.20">
    <property type="entry name" value="tm_1862 like domain"/>
    <property type="match status" value="1"/>
</dbReference>
<dbReference type="InterPro" id="IPR039661">
    <property type="entry name" value="ELP3"/>
</dbReference>
<evidence type="ECO:0000256" key="3">
    <source>
        <dbReference type="ARBA" id="ARBA00022691"/>
    </source>
</evidence>
<protein>
    <submittedName>
        <fullName evidence="8">Radical SAM protein</fullName>
    </submittedName>
</protein>
<dbReference type="RefSeq" id="WP_303680407.1">
    <property type="nucleotide sequence ID" value="NZ_MNTG01000045.1"/>
</dbReference>
<accession>A0A1Q6R215</accession>
<evidence type="ECO:0000313" key="8">
    <source>
        <dbReference type="EMBL" id="OLA36424.1"/>
    </source>
</evidence>
<name>A0A1Q6R215_9FIRM</name>
<dbReference type="InterPro" id="IPR007197">
    <property type="entry name" value="rSAM"/>
</dbReference>
<comment type="cofactor">
    <cofactor evidence="1">
        <name>[4Fe-4S] cluster</name>
        <dbReference type="ChEBI" id="CHEBI:49883"/>
    </cofactor>
</comment>
<keyword evidence="5" id="KW-0408">Iron</keyword>
<dbReference type="InterPro" id="IPR023404">
    <property type="entry name" value="rSAM_horseshoe"/>
</dbReference>
<comment type="caution">
    <text evidence="8">The sequence shown here is derived from an EMBL/GenBank/DDBJ whole genome shotgun (WGS) entry which is preliminary data.</text>
</comment>
<keyword evidence="6" id="KW-0411">Iron-sulfur</keyword>
<feature type="domain" description="Radical SAM core" evidence="7">
    <location>
        <begin position="1"/>
        <end position="237"/>
    </location>
</feature>
<keyword evidence="4" id="KW-0479">Metal-binding</keyword>
<dbReference type="SFLD" id="SFLDG01086">
    <property type="entry name" value="elongater_protein-like"/>
    <property type="match status" value="1"/>
</dbReference>
<evidence type="ECO:0000259" key="7">
    <source>
        <dbReference type="PROSITE" id="PS51918"/>
    </source>
</evidence>